<keyword evidence="8" id="KW-1185">Reference proteome</keyword>
<accession>A0ABN9UMW4</accession>
<keyword evidence="3" id="KW-0963">Cytoplasm</keyword>
<feature type="region of interest" description="Disordered" evidence="5">
    <location>
        <begin position="785"/>
        <end position="809"/>
    </location>
</feature>
<evidence type="ECO:0000256" key="1">
    <source>
        <dbReference type="ARBA" id="ARBA00004496"/>
    </source>
</evidence>
<dbReference type="Proteomes" id="UP001189429">
    <property type="component" value="Unassembled WGS sequence"/>
</dbReference>
<evidence type="ECO:0000256" key="4">
    <source>
        <dbReference type="ARBA" id="ARBA00022927"/>
    </source>
</evidence>
<dbReference type="EMBL" id="CAUYUJ010016047">
    <property type="protein sequence ID" value="CAK0861139.1"/>
    <property type="molecule type" value="Genomic_DNA"/>
</dbReference>
<proteinExistence type="predicted"/>
<sequence length="992" mass="108385">MRKGMEPFRMAPLLKAPELKVESMACMDDCLYVGCSDGSLVQFRTSWPSASPAGCPAAATDRSKVQLSRRPVEQIQASHGLVLALADSTLSVLSKDIRSSEPVVVCRDAKRFCFHTGAEQVSPREEGSDAVEICVSVRKKLVLYTRCGMSFEQKQEFPTSDYAHALVWHQSWICAGFKREYSLFSDTAGLPREICSLDGKMLPQIVLAPGNELVLLIQESVGLLYNLGTQQPAPKSTLCWPRKVINLTVAGSYAVGTTGVGQVDIFGVRDQKNCQTLTLEGSTTAVCCAVGGRALIAAGGVIAITTLDPVPFARQMEKLLVQLRVSDALDLLNATLDPESPQREEQLARFHEHAGWAMFRDLQFTVAFQHFMYSTNFRLEQLLLFWRRHLPSGWQPAADLAQRTAESGAPEPLEIEQFVRHRLEEKHTHDESAVSANVDLANNAMVMLLTRQREALQATERMHREERPPWLKDPSALLRAVDAVLLRLLVETGGDDARLQRLLDEGMRCAPEDCEGFLRQRRRPDVLARVWRASGKHGLVLEELAAALQHPDGGRAASRGAPQIAAEMADVLKAASGTPAGPELLRRYIPMLIATEPNSVLPVVAVERQALDVDDVLQLLQGHGGLTVGYLEHVVLGKPGAEPRHQAQLAQGYIAQVAEEQQGSESDPGRGVVTVLRRALLRFLEGAGALDARALLPQVEQLGLHEERVVLHCREQQHEEALGILVDILDDLPRAEMYCRVVAARQSPAPFAAQGDGSQEAEVSLFCADPPLWAQGVVFGKRKEPPAGAAAEWDGPGCSRGPPPGGAVGSAGPRPLMSLLRVLLAAADAADQRPAARRKVSAEYRDAVLSLLTGYAGHRDLPPHEVIGMLPGSWSLEGLSGYLTKCARVCLHEKRASMLEENLSSMAYLKTFTAWAQERMTKVTITGDRCCPVCNRRFVDKDSVGKAFVAYPNTTCVHLQCKEDLSVCPKTGKSFADNFSVYCSALDTEDAE</sequence>
<keyword evidence="2" id="KW-0813">Transport</keyword>
<evidence type="ECO:0000256" key="2">
    <source>
        <dbReference type="ARBA" id="ARBA00022448"/>
    </source>
</evidence>
<organism evidence="7 8">
    <name type="scientific">Prorocentrum cordatum</name>
    <dbReference type="NCBI Taxonomy" id="2364126"/>
    <lineage>
        <taxon>Eukaryota</taxon>
        <taxon>Sar</taxon>
        <taxon>Alveolata</taxon>
        <taxon>Dinophyceae</taxon>
        <taxon>Prorocentrales</taxon>
        <taxon>Prorocentraceae</taxon>
        <taxon>Prorocentrum</taxon>
    </lineage>
</organism>
<name>A0ABN9UMW4_9DINO</name>
<dbReference type="InterPro" id="IPR001180">
    <property type="entry name" value="CNH_dom"/>
</dbReference>
<evidence type="ECO:0000313" key="7">
    <source>
        <dbReference type="EMBL" id="CAK0861139.1"/>
    </source>
</evidence>
<comment type="caution">
    <text evidence="7">The sequence shown here is derived from an EMBL/GenBank/DDBJ whole genome shotgun (WGS) entry which is preliminary data.</text>
</comment>
<reference evidence="7" key="1">
    <citation type="submission" date="2023-10" db="EMBL/GenBank/DDBJ databases">
        <authorList>
            <person name="Chen Y."/>
            <person name="Shah S."/>
            <person name="Dougan E. K."/>
            <person name="Thang M."/>
            <person name="Chan C."/>
        </authorList>
    </citation>
    <scope>NUCLEOTIDE SEQUENCE [LARGE SCALE GENOMIC DNA]</scope>
</reference>
<dbReference type="Pfam" id="PF10367">
    <property type="entry name" value="zf-Vps39_C"/>
    <property type="match status" value="1"/>
</dbReference>
<comment type="subcellular location">
    <subcellularLocation>
        <location evidence="1">Cytoplasm</location>
    </subcellularLocation>
</comment>
<dbReference type="PANTHER" id="PTHR12894">
    <property type="entry name" value="CNH DOMAIN CONTAINING"/>
    <property type="match status" value="1"/>
</dbReference>
<feature type="domain" description="CNH" evidence="6">
    <location>
        <begin position="18"/>
        <end position="292"/>
    </location>
</feature>
<evidence type="ECO:0000256" key="3">
    <source>
        <dbReference type="ARBA" id="ARBA00022490"/>
    </source>
</evidence>
<evidence type="ECO:0000256" key="5">
    <source>
        <dbReference type="SAM" id="MobiDB-lite"/>
    </source>
</evidence>
<gene>
    <name evidence="7" type="ORF">PCOR1329_LOCUS49903</name>
</gene>
<evidence type="ECO:0000313" key="8">
    <source>
        <dbReference type="Proteomes" id="UP001189429"/>
    </source>
</evidence>
<dbReference type="InterPro" id="IPR019453">
    <property type="entry name" value="VPS39/TGFA1_Znf"/>
</dbReference>
<dbReference type="PANTHER" id="PTHR12894:SF27">
    <property type="entry name" value="TRANSFORMING GROWTH FACTOR-BETA RECEPTOR-ASSOCIATED PROTEIN 1"/>
    <property type="match status" value="1"/>
</dbReference>
<keyword evidence="4" id="KW-0653">Protein transport</keyword>
<evidence type="ECO:0000259" key="6">
    <source>
        <dbReference type="PROSITE" id="PS50219"/>
    </source>
</evidence>
<dbReference type="InterPro" id="IPR032914">
    <property type="entry name" value="Vam6/VPS39/TRAP1"/>
</dbReference>
<dbReference type="PROSITE" id="PS50219">
    <property type="entry name" value="CNH"/>
    <property type="match status" value="1"/>
</dbReference>
<protein>
    <recommendedName>
        <fullName evidence="6">CNH domain-containing protein</fullName>
    </recommendedName>
</protein>